<dbReference type="SMART" id="SM00443">
    <property type="entry name" value="G_patch"/>
    <property type="match status" value="1"/>
</dbReference>
<dbReference type="InterPro" id="IPR000467">
    <property type="entry name" value="G_patch_dom"/>
</dbReference>
<feature type="non-terminal residue" evidence="15">
    <location>
        <position position="521"/>
    </location>
</feature>
<feature type="region of interest" description="Disordered" evidence="12">
    <location>
        <begin position="96"/>
        <end position="141"/>
    </location>
</feature>
<feature type="region of interest" description="Disordered" evidence="12">
    <location>
        <begin position="272"/>
        <end position="295"/>
    </location>
</feature>
<evidence type="ECO:0000256" key="7">
    <source>
        <dbReference type="ARBA" id="ARBA00023015"/>
    </source>
</evidence>
<dbReference type="SUPFAM" id="SSF63748">
    <property type="entry name" value="Tudor/PWWP/MBT"/>
    <property type="match status" value="1"/>
</dbReference>
<accession>A0ABS2XMH8</accession>
<keyword evidence="8" id="KW-0238">DNA-binding</keyword>
<keyword evidence="10" id="KW-0539">Nucleus</keyword>
<keyword evidence="16" id="KW-1185">Reference proteome</keyword>
<dbReference type="Pfam" id="PF01585">
    <property type="entry name" value="G-patch"/>
    <property type="match status" value="1"/>
</dbReference>
<proteinExistence type="predicted"/>
<dbReference type="PROSITE" id="PS50103">
    <property type="entry name" value="ZF_C3H1"/>
    <property type="match status" value="1"/>
</dbReference>
<dbReference type="Pfam" id="PF18044">
    <property type="entry name" value="zf-CCCH_4"/>
    <property type="match status" value="1"/>
</dbReference>
<sequence length="521" mass="57889">MEEGSLETAIETYNAQLQQVETALGAGLDPSQQLDLLKLRDDLQQLIELTESSLVSVKKSKLLATLEGGLASQLEPKAEEPETGDTNVEYAAFAEPSSANSNSENITESSQVPNPGHLQNVEEEEEDDDDDEEDVMSGTKVHAPYRTSWGTLEYHNAMVVGVKNSDGADPQVCVLYIYPTHKSMKPCPFFLEDKCRFMENCRFSHGEMVLLSELRQFQELDLSSLEVGSSCLARHEDRIWYPATITDIDSGYYTVKFNSLLLKEAVVEGDGIIPPMRREEESSSDSDDEELGEDSAYAKDSLSTETEGLTSSCSSGFAGWEAHTRGFGSKLMAKMGYEFGKGLGRNAEGRVEPVQVVRLPKGKSLDQCAELLQKKKEGKPKKRRRKGRNGPGTSTERKPKQNVFDFLNDKLGAGGHRGGSQAEPPSAVKSSKESYQGGKSANRTLNVRLFQTTERVEQIQKEIKCIMESLTRNVGRDKAVTTRLEEKLCSARKQLEQFKAQEVSIQNEQRKVNTHKKMTTF</sequence>
<feature type="non-terminal residue" evidence="15">
    <location>
        <position position="1"/>
    </location>
</feature>
<comment type="caution">
    <text evidence="15">The sequence shown here is derived from an EMBL/GenBank/DDBJ whole genome shotgun (WGS) entry which is preliminary data.</text>
</comment>
<dbReference type="Proteomes" id="UP001166093">
    <property type="component" value="Unassembled WGS sequence"/>
</dbReference>
<evidence type="ECO:0000256" key="6">
    <source>
        <dbReference type="ARBA" id="ARBA00022833"/>
    </source>
</evidence>
<keyword evidence="4 11" id="KW-0479">Metal-binding</keyword>
<reference evidence="15" key="1">
    <citation type="journal article" date="2021" name="Cell">
        <title>Tracing the genetic footprints of vertebrate landing in non-teleost ray-finned fishes.</title>
        <authorList>
            <person name="Bi X."/>
            <person name="Wang K."/>
            <person name="Yang L."/>
            <person name="Pan H."/>
            <person name="Jiang H."/>
            <person name="Wei Q."/>
            <person name="Fang M."/>
            <person name="Yu H."/>
            <person name="Zhu C."/>
            <person name="Cai Y."/>
            <person name="He Y."/>
            <person name="Gan X."/>
            <person name="Zeng H."/>
            <person name="Yu D."/>
            <person name="Zhu Y."/>
            <person name="Jiang H."/>
            <person name="Qiu Q."/>
            <person name="Yang H."/>
            <person name="Zhang Y.E."/>
            <person name="Wang W."/>
            <person name="Zhu M."/>
            <person name="He S."/>
            <person name="Zhang G."/>
        </authorList>
    </citation>
    <scope>NUCLEOTIDE SEQUENCE</scope>
    <source>
        <strain evidence="15">Pddl_001</strain>
    </source>
</reference>
<feature type="compositionally biased region" description="Acidic residues" evidence="12">
    <location>
        <begin position="282"/>
        <end position="293"/>
    </location>
</feature>
<feature type="compositionally biased region" description="Low complexity" evidence="12">
    <location>
        <begin position="96"/>
        <end position="105"/>
    </location>
</feature>
<keyword evidence="7" id="KW-0805">Transcription regulation</keyword>
<keyword evidence="6 11" id="KW-0862">Zinc</keyword>
<evidence type="ECO:0000259" key="13">
    <source>
        <dbReference type="PROSITE" id="PS50103"/>
    </source>
</evidence>
<organism evidence="15 16">
    <name type="scientific">Polyodon spathula</name>
    <name type="common">North American paddlefish</name>
    <name type="synonym">Squalus spathula</name>
    <dbReference type="NCBI Taxonomy" id="7913"/>
    <lineage>
        <taxon>Eukaryota</taxon>
        <taxon>Metazoa</taxon>
        <taxon>Chordata</taxon>
        <taxon>Craniata</taxon>
        <taxon>Vertebrata</taxon>
        <taxon>Euteleostomi</taxon>
        <taxon>Actinopterygii</taxon>
        <taxon>Chondrostei</taxon>
        <taxon>Acipenseriformes</taxon>
        <taxon>Polyodontidae</taxon>
        <taxon>Polyodon</taxon>
    </lineage>
</organism>
<evidence type="ECO:0000256" key="2">
    <source>
        <dbReference type="ARBA" id="ARBA00022414"/>
    </source>
</evidence>
<name>A0ABS2XMH8_POLSP</name>
<feature type="compositionally biased region" description="Basic residues" evidence="12">
    <location>
        <begin position="376"/>
        <end position="388"/>
    </location>
</feature>
<evidence type="ECO:0000256" key="9">
    <source>
        <dbReference type="ARBA" id="ARBA00023163"/>
    </source>
</evidence>
<evidence type="ECO:0000256" key="8">
    <source>
        <dbReference type="ARBA" id="ARBA00023125"/>
    </source>
</evidence>
<feature type="region of interest" description="Disordered" evidence="12">
    <location>
        <begin position="372"/>
        <end position="440"/>
    </location>
</feature>
<keyword evidence="9" id="KW-0804">Transcription</keyword>
<feature type="zinc finger region" description="C3H1-type" evidence="11">
    <location>
        <begin position="182"/>
        <end position="208"/>
    </location>
</feature>
<dbReference type="Gene3D" id="2.30.30.140">
    <property type="match status" value="1"/>
</dbReference>
<evidence type="ECO:0000256" key="11">
    <source>
        <dbReference type="PROSITE-ProRule" id="PRU00723"/>
    </source>
</evidence>
<keyword evidence="3" id="KW-0678">Repressor</keyword>
<evidence type="ECO:0000313" key="16">
    <source>
        <dbReference type="Proteomes" id="UP001166093"/>
    </source>
</evidence>
<feature type="domain" description="C3H1-type" evidence="13">
    <location>
        <begin position="182"/>
        <end position="208"/>
    </location>
</feature>
<evidence type="ECO:0000256" key="4">
    <source>
        <dbReference type="ARBA" id="ARBA00022723"/>
    </source>
</evidence>
<keyword evidence="5 11" id="KW-0863">Zinc-finger</keyword>
<evidence type="ECO:0000256" key="10">
    <source>
        <dbReference type="ARBA" id="ARBA00023242"/>
    </source>
</evidence>
<feature type="domain" description="G-patch" evidence="14">
    <location>
        <begin position="324"/>
        <end position="370"/>
    </location>
</feature>
<dbReference type="Gene3D" id="2.30.30.1190">
    <property type="match status" value="1"/>
</dbReference>
<evidence type="ECO:0000256" key="12">
    <source>
        <dbReference type="SAM" id="MobiDB-lite"/>
    </source>
</evidence>
<gene>
    <name evidence="15" type="primary">Zgpat_0</name>
    <name evidence="15" type="ORF">GTO93_0008339</name>
</gene>
<dbReference type="InterPro" id="IPR041367">
    <property type="entry name" value="Znf-CCCH_4"/>
</dbReference>
<evidence type="ECO:0000313" key="15">
    <source>
        <dbReference type="EMBL" id="MBN3275261.1"/>
    </source>
</evidence>
<evidence type="ECO:0000256" key="1">
    <source>
        <dbReference type="ARBA" id="ARBA00004123"/>
    </source>
</evidence>
<dbReference type="PROSITE" id="PS50174">
    <property type="entry name" value="G_PATCH"/>
    <property type="match status" value="1"/>
</dbReference>
<comment type="subcellular location">
    <subcellularLocation>
        <location evidence="1">Nucleus</location>
    </subcellularLocation>
</comment>
<dbReference type="PANTHER" id="PTHR46297">
    <property type="entry name" value="ZINC FINGER CCCH-TYPE WITH G PATCH DOMAIN-CONTAINING PROTEIN"/>
    <property type="match status" value="1"/>
</dbReference>
<evidence type="ECO:0000256" key="3">
    <source>
        <dbReference type="ARBA" id="ARBA00022491"/>
    </source>
</evidence>
<feature type="compositionally biased region" description="Acidic residues" evidence="12">
    <location>
        <begin position="121"/>
        <end position="135"/>
    </location>
</feature>
<protein>
    <recommendedName>
        <fullName evidence="2">Zinc finger CCCH-type with G patch domain-containing protein</fullName>
    </recommendedName>
</protein>
<dbReference type="PANTHER" id="PTHR46297:SF1">
    <property type="entry name" value="ZINC FINGER CCCH-TYPE WITH G PATCH DOMAIN-CONTAINING PROTEIN"/>
    <property type="match status" value="1"/>
</dbReference>
<evidence type="ECO:0000256" key="5">
    <source>
        <dbReference type="ARBA" id="ARBA00022771"/>
    </source>
</evidence>
<dbReference type="CDD" id="cd20384">
    <property type="entry name" value="Tudor_ZGPAT"/>
    <property type="match status" value="1"/>
</dbReference>
<dbReference type="EMBL" id="JAAWVQ010049190">
    <property type="protein sequence ID" value="MBN3275261.1"/>
    <property type="molecule type" value="Genomic_DNA"/>
</dbReference>
<dbReference type="InterPro" id="IPR000571">
    <property type="entry name" value="Znf_CCCH"/>
</dbReference>
<evidence type="ECO:0000259" key="14">
    <source>
        <dbReference type="PROSITE" id="PS50174"/>
    </source>
</evidence>